<dbReference type="Pfam" id="PF10681">
    <property type="entry name" value="Rot1"/>
    <property type="match status" value="1"/>
</dbReference>
<protein>
    <recommendedName>
        <fullName evidence="4">Protein ROT1</fullName>
    </recommendedName>
    <alternativeName>
        <fullName evidence="3">Protein rot1</fullName>
    </alternativeName>
</protein>
<dbReference type="GO" id="GO:0051082">
    <property type="term" value="F:unfolded protein binding"/>
    <property type="evidence" value="ECO:0007669"/>
    <property type="project" value="TreeGrafter"/>
</dbReference>
<dbReference type="GO" id="GO:0007118">
    <property type="term" value="P:budding cell apical bud growth"/>
    <property type="evidence" value="ECO:0007669"/>
    <property type="project" value="TreeGrafter"/>
</dbReference>
<keyword evidence="8 11" id="KW-1133">Transmembrane helix</keyword>
<evidence type="ECO:0000313" key="14">
    <source>
        <dbReference type="Proteomes" id="UP000029867"/>
    </source>
</evidence>
<keyword evidence="6 12" id="KW-0732">Signal</keyword>
<organism evidence="13 14">
    <name type="scientific">Pichia kudriavzevii</name>
    <name type="common">Yeast</name>
    <name type="synonym">Issatchenkia orientalis</name>
    <dbReference type="NCBI Taxonomy" id="4909"/>
    <lineage>
        <taxon>Eukaryota</taxon>
        <taxon>Fungi</taxon>
        <taxon>Dikarya</taxon>
        <taxon>Ascomycota</taxon>
        <taxon>Saccharomycotina</taxon>
        <taxon>Pichiomycetes</taxon>
        <taxon>Pichiales</taxon>
        <taxon>Pichiaceae</taxon>
        <taxon>Pichia</taxon>
    </lineage>
</organism>
<keyword evidence="9 11" id="KW-0472">Membrane</keyword>
<dbReference type="InterPro" id="IPR019623">
    <property type="entry name" value="Rot1"/>
</dbReference>
<feature type="chain" id="PRO_5001959434" description="Protein ROT1" evidence="12">
    <location>
        <begin position="20"/>
        <end position="465"/>
    </location>
</feature>
<evidence type="ECO:0000256" key="10">
    <source>
        <dbReference type="SAM" id="MobiDB-lite"/>
    </source>
</evidence>
<accession>A0A099P160</accession>
<proteinExistence type="inferred from homology"/>
<evidence type="ECO:0000256" key="9">
    <source>
        <dbReference type="ARBA" id="ARBA00023136"/>
    </source>
</evidence>
<dbReference type="EMBL" id="JQFK01000017">
    <property type="protein sequence ID" value="KGK38645.1"/>
    <property type="molecule type" value="Genomic_DNA"/>
</dbReference>
<dbReference type="Proteomes" id="UP000029867">
    <property type="component" value="Unassembled WGS sequence"/>
</dbReference>
<feature type="region of interest" description="Disordered" evidence="10">
    <location>
        <begin position="63"/>
        <end position="235"/>
    </location>
</feature>
<dbReference type="PANTHER" id="PTHR28090:SF1">
    <property type="entry name" value="PROTEIN ROT1"/>
    <property type="match status" value="1"/>
</dbReference>
<reference evidence="14" key="1">
    <citation type="journal article" date="2014" name="Microb. Cell Fact.">
        <title>Exploiting Issatchenkia orientalis SD108 for succinic acid production.</title>
        <authorList>
            <person name="Xiao H."/>
            <person name="Shao Z."/>
            <person name="Jiang Y."/>
            <person name="Dole S."/>
            <person name="Zhao H."/>
        </authorList>
    </citation>
    <scope>NUCLEOTIDE SEQUENCE [LARGE SCALE GENOMIC DNA]</scope>
    <source>
        <strain evidence="14">SD108</strain>
    </source>
</reference>
<keyword evidence="7" id="KW-0256">Endoplasmic reticulum</keyword>
<comment type="subcellular location">
    <subcellularLocation>
        <location evidence="1">Endoplasmic reticulum membrane</location>
        <topology evidence="1">Single-pass type I membrane protein</topology>
    </subcellularLocation>
</comment>
<evidence type="ECO:0000256" key="12">
    <source>
        <dbReference type="SAM" id="SignalP"/>
    </source>
</evidence>
<comment type="similarity">
    <text evidence="2">Belongs to the ROT1 family.</text>
</comment>
<dbReference type="VEuPathDB" id="FungiDB:C5L36_0C11400"/>
<keyword evidence="5 11" id="KW-0812">Transmembrane</keyword>
<evidence type="ECO:0000256" key="4">
    <source>
        <dbReference type="ARBA" id="ARBA00017291"/>
    </source>
</evidence>
<comment type="caution">
    <text evidence="13">The sequence shown here is derived from an EMBL/GenBank/DDBJ whole genome shotgun (WGS) entry which is preliminary data.</text>
</comment>
<evidence type="ECO:0000256" key="1">
    <source>
        <dbReference type="ARBA" id="ARBA00004115"/>
    </source>
</evidence>
<gene>
    <name evidence="13" type="ORF">JL09_g2183</name>
</gene>
<name>A0A099P160_PICKU</name>
<feature type="signal peptide" evidence="12">
    <location>
        <begin position="1"/>
        <end position="19"/>
    </location>
</feature>
<evidence type="ECO:0000256" key="3">
    <source>
        <dbReference type="ARBA" id="ARBA00016195"/>
    </source>
</evidence>
<dbReference type="PANTHER" id="PTHR28090">
    <property type="entry name" value="PROTEIN ROT1"/>
    <property type="match status" value="1"/>
</dbReference>
<evidence type="ECO:0000256" key="5">
    <source>
        <dbReference type="ARBA" id="ARBA00022692"/>
    </source>
</evidence>
<dbReference type="GO" id="GO:0005789">
    <property type="term" value="C:endoplasmic reticulum membrane"/>
    <property type="evidence" value="ECO:0007669"/>
    <property type="project" value="UniProtKB-SubCell"/>
</dbReference>
<evidence type="ECO:0000256" key="2">
    <source>
        <dbReference type="ARBA" id="ARBA00007149"/>
    </source>
</evidence>
<evidence type="ECO:0000256" key="11">
    <source>
        <dbReference type="SAM" id="Phobius"/>
    </source>
</evidence>
<dbReference type="HOGENOM" id="CLU_588000_0_0_1"/>
<feature type="transmembrane region" description="Helical" evidence="11">
    <location>
        <begin position="446"/>
        <end position="464"/>
    </location>
</feature>
<evidence type="ECO:0000256" key="7">
    <source>
        <dbReference type="ARBA" id="ARBA00022824"/>
    </source>
</evidence>
<dbReference type="eggNOG" id="ENOG502QQTG">
    <property type="taxonomic scope" value="Eukaryota"/>
</dbReference>
<sequence>MHIKSLYYLLLTLQAVSHAVDPAVGAVDTDTTAVVANTDATTTPAAAAAAATTDTTTTPAAAAAAATTDTTTTPAAAAAAATTDTTTTPAAAAAAATTDTTTTPAAAAAAATTDTTTTPAAAAATTDTTTTPVAAAAAATTDTTTTPVAAAAAATTDTTTTPAAAAAAATTDTTTTPAAAAATTDTTTTPAAAAAAATTDTTGTTGTSSLSSESSSSSSSQASTSAEAIDPKKVSDSVVGTWSSKSNTVFTGPEFYDPIDELLIEPALPGISYSFTEDGYWEEAIYQVSANPKNHSCATAILMFQHGTYEKTDNGSLVLTPFKDDGRQLLSQPCSDDGISLYSRYYQPEKFKAYQVYVDPFHGKWRIDLIKSNGEYMQPLYQVYNPPQMLPTITLNPTSGSKETEVSNKVKRELGLELGLSDRIKRSLENRYKTNAIRKDSINYSLWWWTSASMMVLGGVIFIFA</sequence>
<evidence type="ECO:0000313" key="13">
    <source>
        <dbReference type="EMBL" id="KGK38645.1"/>
    </source>
</evidence>
<evidence type="ECO:0000256" key="8">
    <source>
        <dbReference type="ARBA" id="ARBA00022989"/>
    </source>
</evidence>
<feature type="compositionally biased region" description="Low complexity" evidence="10">
    <location>
        <begin position="63"/>
        <end position="225"/>
    </location>
</feature>
<evidence type="ECO:0000256" key="6">
    <source>
        <dbReference type="ARBA" id="ARBA00022729"/>
    </source>
</evidence>
<dbReference type="GO" id="GO:0006458">
    <property type="term" value="P:'de novo' protein folding"/>
    <property type="evidence" value="ECO:0007669"/>
    <property type="project" value="InterPro"/>
</dbReference>
<dbReference type="AlphaFoldDB" id="A0A099P160"/>